<dbReference type="InterPro" id="IPR007321">
    <property type="entry name" value="Transposase_28"/>
</dbReference>
<evidence type="ECO:0000259" key="2">
    <source>
        <dbReference type="Pfam" id="PF04195"/>
    </source>
</evidence>
<evidence type="ECO:0000313" key="4">
    <source>
        <dbReference type="Proteomes" id="UP001231189"/>
    </source>
</evidence>
<dbReference type="AlphaFoldDB" id="A0AAD8RS00"/>
<sequence>MRSTNLFPAAYKYPPFTPFTPFALLFTSHTASPPSSSSAALESTGVSSESSRRREVFFVFLSPASHRSENSPSATSTTAEAIPMSSSTPPPSTEPIAATPISSAPPLFIPVQLEPSRDSGKSIEGASANPEDIAGAKQMEKKAEEAAAKKSKARKRDDTAKGKWWHCFTSEIELRNLEAEGFIKPGSWRRVSSELNPAPEAGEWVVTKALIERGFSLPPSDFFSEILKTYELQPHHIAPNSILAISNHVALCEGHLRIAPDLPLF</sequence>
<keyword evidence="4" id="KW-1185">Reference proteome</keyword>
<protein>
    <recommendedName>
        <fullName evidence="2">Transposase (putative) gypsy type domain-containing protein</fullName>
    </recommendedName>
</protein>
<feature type="compositionally biased region" description="Low complexity" evidence="1">
    <location>
        <begin position="94"/>
        <end position="106"/>
    </location>
</feature>
<name>A0AAD8RS00_LOLMU</name>
<feature type="compositionally biased region" description="Polar residues" evidence="1">
    <location>
        <begin position="70"/>
        <end position="79"/>
    </location>
</feature>
<feature type="region of interest" description="Disordered" evidence="1">
    <location>
        <begin position="66"/>
        <end position="155"/>
    </location>
</feature>
<comment type="caution">
    <text evidence="3">The sequence shown here is derived from an EMBL/GenBank/DDBJ whole genome shotgun (WGS) entry which is preliminary data.</text>
</comment>
<evidence type="ECO:0000256" key="1">
    <source>
        <dbReference type="SAM" id="MobiDB-lite"/>
    </source>
</evidence>
<gene>
    <name evidence="3" type="ORF">QYE76_003126</name>
</gene>
<feature type="compositionally biased region" description="Basic and acidic residues" evidence="1">
    <location>
        <begin position="138"/>
        <end position="148"/>
    </location>
</feature>
<dbReference type="Proteomes" id="UP001231189">
    <property type="component" value="Unassembled WGS sequence"/>
</dbReference>
<dbReference type="EMBL" id="JAUUTY010000005">
    <property type="protein sequence ID" value="KAK1628811.1"/>
    <property type="molecule type" value="Genomic_DNA"/>
</dbReference>
<reference evidence="3" key="1">
    <citation type="submission" date="2023-07" db="EMBL/GenBank/DDBJ databases">
        <title>A chromosome-level genome assembly of Lolium multiflorum.</title>
        <authorList>
            <person name="Chen Y."/>
            <person name="Copetti D."/>
            <person name="Kolliker R."/>
            <person name="Studer B."/>
        </authorList>
    </citation>
    <scope>NUCLEOTIDE SEQUENCE</scope>
    <source>
        <strain evidence="3">02402/16</strain>
        <tissue evidence="3">Leaf</tissue>
    </source>
</reference>
<feature type="domain" description="Transposase (putative) gypsy type" evidence="2">
    <location>
        <begin position="205"/>
        <end position="265"/>
    </location>
</feature>
<dbReference type="PANTHER" id="PTHR33026">
    <property type="entry name" value="OS06G0360600 PROTEIN"/>
    <property type="match status" value="1"/>
</dbReference>
<organism evidence="3 4">
    <name type="scientific">Lolium multiflorum</name>
    <name type="common">Italian ryegrass</name>
    <name type="synonym">Lolium perenne subsp. multiflorum</name>
    <dbReference type="NCBI Taxonomy" id="4521"/>
    <lineage>
        <taxon>Eukaryota</taxon>
        <taxon>Viridiplantae</taxon>
        <taxon>Streptophyta</taxon>
        <taxon>Embryophyta</taxon>
        <taxon>Tracheophyta</taxon>
        <taxon>Spermatophyta</taxon>
        <taxon>Magnoliopsida</taxon>
        <taxon>Liliopsida</taxon>
        <taxon>Poales</taxon>
        <taxon>Poaceae</taxon>
        <taxon>BOP clade</taxon>
        <taxon>Pooideae</taxon>
        <taxon>Poodae</taxon>
        <taxon>Poeae</taxon>
        <taxon>Poeae Chloroplast Group 2 (Poeae type)</taxon>
        <taxon>Loliodinae</taxon>
        <taxon>Loliinae</taxon>
        <taxon>Lolium</taxon>
    </lineage>
</organism>
<proteinExistence type="predicted"/>
<evidence type="ECO:0000313" key="3">
    <source>
        <dbReference type="EMBL" id="KAK1628811.1"/>
    </source>
</evidence>
<dbReference type="Pfam" id="PF04195">
    <property type="entry name" value="Transposase_28"/>
    <property type="match status" value="1"/>
</dbReference>
<dbReference type="PANTHER" id="PTHR33026:SF7">
    <property type="entry name" value="OS03G0100275 PROTEIN"/>
    <property type="match status" value="1"/>
</dbReference>
<accession>A0AAD8RS00</accession>